<evidence type="ECO:0000256" key="12">
    <source>
        <dbReference type="ARBA" id="ARBA00023136"/>
    </source>
</evidence>
<dbReference type="InterPro" id="IPR004358">
    <property type="entry name" value="Sig_transdc_His_kin-like_C"/>
</dbReference>
<evidence type="ECO:0000259" key="18">
    <source>
        <dbReference type="PROSITE" id="PS50112"/>
    </source>
</evidence>
<dbReference type="PRINTS" id="PR00344">
    <property type="entry name" value="BCTRLSENSOR"/>
</dbReference>
<dbReference type="InterPro" id="IPR001789">
    <property type="entry name" value="Sig_transdc_resp-reg_receiver"/>
</dbReference>
<organism evidence="21 22">
    <name type="scientific">Rudanella paleaurantiibacter</name>
    <dbReference type="NCBI Taxonomy" id="2614655"/>
    <lineage>
        <taxon>Bacteria</taxon>
        <taxon>Pseudomonadati</taxon>
        <taxon>Bacteroidota</taxon>
        <taxon>Cytophagia</taxon>
        <taxon>Cytophagales</taxon>
        <taxon>Cytophagaceae</taxon>
        <taxon>Rudanella</taxon>
    </lineage>
</organism>
<dbReference type="Gene3D" id="3.30.450.20">
    <property type="entry name" value="PAS domain"/>
    <property type="match status" value="3"/>
</dbReference>
<dbReference type="Pfam" id="PF13426">
    <property type="entry name" value="PAS_9"/>
    <property type="match status" value="2"/>
</dbReference>
<dbReference type="PROSITE" id="PS50110">
    <property type="entry name" value="RESPONSE_REGULATORY"/>
    <property type="match status" value="1"/>
</dbReference>
<dbReference type="InterPro" id="IPR001610">
    <property type="entry name" value="PAC"/>
</dbReference>
<dbReference type="SMART" id="SM00387">
    <property type="entry name" value="HATPase_c"/>
    <property type="match status" value="1"/>
</dbReference>
<keyword evidence="4" id="KW-1003">Cell membrane</keyword>
<evidence type="ECO:0000256" key="9">
    <source>
        <dbReference type="ARBA" id="ARBA00022777"/>
    </source>
</evidence>
<evidence type="ECO:0000259" key="16">
    <source>
        <dbReference type="PROSITE" id="PS50109"/>
    </source>
</evidence>
<dbReference type="CDD" id="cd00088">
    <property type="entry name" value="HPT"/>
    <property type="match status" value="1"/>
</dbReference>
<evidence type="ECO:0000256" key="15">
    <source>
        <dbReference type="SAM" id="Coils"/>
    </source>
</evidence>
<dbReference type="PROSITE" id="PS50113">
    <property type="entry name" value="PAC"/>
    <property type="match status" value="2"/>
</dbReference>
<dbReference type="InterPro" id="IPR005467">
    <property type="entry name" value="His_kinase_dom"/>
</dbReference>
<feature type="domain" description="PAS" evidence="18">
    <location>
        <begin position="60"/>
        <end position="130"/>
    </location>
</feature>
<reference evidence="21 22" key="1">
    <citation type="submission" date="2019-10" db="EMBL/GenBank/DDBJ databases">
        <title>Rudanella paleaurantiibacter sp. nov., isolated from sludge.</title>
        <authorList>
            <person name="Xu S.Q."/>
        </authorList>
    </citation>
    <scope>NUCLEOTIDE SEQUENCE [LARGE SCALE GENOMIC DNA]</scope>
    <source>
        <strain evidence="21 22">HX-22-17</strain>
    </source>
</reference>
<dbReference type="InterPro" id="IPR003594">
    <property type="entry name" value="HATPase_dom"/>
</dbReference>
<dbReference type="InterPro" id="IPR000014">
    <property type="entry name" value="PAS"/>
</dbReference>
<dbReference type="CDD" id="cd00130">
    <property type="entry name" value="PAS"/>
    <property type="match status" value="2"/>
</dbReference>
<dbReference type="SUPFAM" id="SSF47226">
    <property type="entry name" value="Histidine-containing phosphotransfer domain, HPT domain"/>
    <property type="match status" value="1"/>
</dbReference>
<evidence type="ECO:0000256" key="4">
    <source>
        <dbReference type="ARBA" id="ARBA00022475"/>
    </source>
</evidence>
<dbReference type="InterPro" id="IPR035965">
    <property type="entry name" value="PAS-like_dom_sf"/>
</dbReference>
<dbReference type="SUPFAM" id="SSF55785">
    <property type="entry name" value="PYP-like sensor domain (PAS domain)"/>
    <property type="match status" value="3"/>
</dbReference>
<dbReference type="Pfam" id="PF00072">
    <property type="entry name" value="Response_reg"/>
    <property type="match status" value="1"/>
</dbReference>
<keyword evidence="6 14" id="KW-0597">Phosphoprotein</keyword>
<keyword evidence="10" id="KW-0067">ATP-binding</keyword>
<keyword evidence="8" id="KW-0812">Transmembrane</keyword>
<dbReference type="EMBL" id="WELI01000012">
    <property type="protein sequence ID" value="KAB7727083.1"/>
    <property type="molecule type" value="Genomic_DNA"/>
</dbReference>
<dbReference type="Pfam" id="PF13188">
    <property type="entry name" value="PAS_8"/>
    <property type="match status" value="1"/>
</dbReference>
<dbReference type="FunFam" id="3.30.565.10:FF:000010">
    <property type="entry name" value="Sensor histidine kinase RcsC"/>
    <property type="match status" value="1"/>
</dbReference>
<dbReference type="SMART" id="SM00388">
    <property type="entry name" value="HisKA"/>
    <property type="match status" value="1"/>
</dbReference>
<dbReference type="PROSITE" id="PS50894">
    <property type="entry name" value="HPT"/>
    <property type="match status" value="1"/>
</dbReference>
<dbReference type="Pfam" id="PF00512">
    <property type="entry name" value="HisKA"/>
    <property type="match status" value="1"/>
</dbReference>
<feature type="coiled-coil region" evidence="15">
    <location>
        <begin position="4"/>
        <end position="74"/>
    </location>
</feature>
<proteinExistence type="predicted"/>
<feature type="domain" description="Response regulatory" evidence="17">
    <location>
        <begin position="703"/>
        <end position="820"/>
    </location>
</feature>
<dbReference type="PROSITE" id="PS50112">
    <property type="entry name" value="PAS"/>
    <property type="match status" value="2"/>
</dbReference>
<feature type="domain" description="Histidine kinase" evidence="16">
    <location>
        <begin position="458"/>
        <end position="678"/>
    </location>
</feature>
<feature type="domain" description="PAC" evidence="19">
    <location>
        <begin position="134"/>
        <end position="185"/>
    </location>
</feature>
<dbReference type="InterPro" id="IPR000700">
    <property type="entry name" value="PAS-assoc_C"/>
</dbReference>
<evidence type="ECO:0000313" key="21">
    <source>
        <dbReference type="EMBL" id="KAB7727083.1"/>
    </source>
</evidence>
<dbReference type="InterPro" id="IPR036890">
    <property type="entry name" value="HATPase_C_sf"/>
</dbReference>
<dbReference type="CDD" id="cd00082">
    <property type="entry name" value="HisKA"/>
    <property type="match status" value="1"/>
</dbReference>
<dbReference type="GO" id="GO:0009927">
    <property type="term" value="F:histidine phosphotransfer kinase activity"/>
    <property type="evidence" value="ECO:0007669"/>
    <property type="project" value="TreeGrafter"/>
</dbReference>
<keyword evidence="9" id="KW-0418">Kinase</keyword>
<feature type="domain" description="PAS" evidence="18">
    <location>
        <begin position="315"/>
        <end position="370"/>
    </location>
</feature>
<gene>
    <name evidence="21" type="ORF">F5984_22875</name>
</gene>
<dbReference type="PANTHER" id="PTHR43047">
    <property type="entry name" value="TWO-COMPONENT HISTIDINE PROTEIN KINASE"/>
    <property type="match status" value="1"/>
</dbReference>
<keyword evidence="7" id="KW-0808">Transferase</keyword>
<dbReference type="Pfam" id="PF01627">
    <property type="entry name" value="Hpt"/>
    <property type="match status" value="1"/>
</dbReference>
<dbReference type="Gene3D" id="3.40.50.2300">
    <property type="match status" value="1"/>
</dbReference>
<dbReference type="GO" id="GO:0000155">
    <property type="term" value="F:phosphorelay sensor kinase activity"/>
    <property type="evidence" value="ECO:0007669"/>
    <property type="project" value="InterPro"/>
</dbReference>
<dbReference type="SMART" id="SM00091">
    <property type="entry name" value="PAS"/>
    <property type="match status" value="3"/>
</dbReference>
<accession>A0A7J5TTE4</accession>
<keyword evidence="10" id="KW-0547">Nucleotide-binding</keyword>
<comment type="subcellular location">
    <subcellularLocation>
        <location evidence="2">Cell inner membrane</location>
        <topology evidence="2">Multi-pass membrane protein</topology>
    </subcellularLocation>
</comment>
<feature type="modified residue" description="Phosphohistidine" evidence="13">
    <location>
        <position position="888"/>
    </location>
</feature>
<dbReference type="Gene3D" id="1.10.287.130">
    <property type="match status" value="1"/>
</dbReference>
<name>A0A7J5TTE4_9BACT</name>
<evidence type="ECO:0000259" key="20">
    <source>
        <dbReference type="PROSITE" id="PS50894"/>
    </source>
</evidence>
<evidence type="ECO:0000256" key="11">
    <source>
        <dbReference type="ARBA" id="ARBA00022989"/>
    </source>
</evidence>
<dbReference type="InterPro" id="IPR036097">
    <property type="entry name" value="HisK_dim/P_sf"/>
</dbReference>
<dbReference type="RefSeq" id="WP_152126545.1">
    <property type="nucleotide sequence ID" value="NZ_WELI01000012.1"/>
</dbReference>
<evidence type="ECO:0000256" key="3">
    <source>
        <dbReference type="ARBA" id="ARBA00012438"/>
    </source>
</evidence>
<evidence type="ECO:0000256" key="7">
    <source>
        <dbReference type="ARBA" id="ARBA00022679"/>
    </source>
</evidence>
<dbReference type="Gene3D" id="1.20.120.160">
    <property type="entry name" value="HPT domain"/>
    <property type="match status" value="1"/>
</dbReference>
<keyword evidence="5" id="KW-0997">Cell inner membrane</keyword>
<keyword evidence="11" id="KW-1133">Transmembrane helix</keyword>
<dbReference type="EC" id="2.7.13.3" evidence="3"/>
<evidence type="ECO:0000256" key="14">
    <source>
        <dbReference type="PROSITE-ProRule" id="PRU00169"/>
    </source>
</evidence>
<dbReference type="GO" id="GO:0005886">
    <property type="term" value="C:plasma membrane"/>
    <property type="evidence" value="ECO:0007669"/>
    <property type="project" value="UniProtKB-SubCell"/>
</dbReference>
<dbReference type="CDD" id="cd17546">
    <property type="entry name" value="REC_hyHK_CKI1_RcsC-like"/>
    <property type="match status" value="1"/>
</dbReference>
<dbReference type="SUPFAM" id="SSF52172">
    <property type="entry name" value="CheY-like"/>
    <property type="match status" value="1"/>
</dbReference>
<dbReference type="InterPro" id="IPR003661">
    <property type="entry name" value="HisK_dim/P_dom"/>
</dbReference>
<evidence type="ECO:0000256" key="1">
    <source>
        <dbReference type="ARBA" id="ARBA00000085"/>
    </source>
</evidence>
<evidence type="ECO:0000259" key="17">
    <source>
        <dbReference type="PROSITE" id="PS50110"/>
    </source>
</evidence>
<feature type="domain" description="HPt" evidence="20">
    <location>
        <begin position="849"/>
        <end position="947"/>
    </location>
</feature>
<dbReference type="InterPro" id="IPR011006">
    <property type="entry name" value="CheY-like_superfamily"/>
</dbReference>
<sequence length="950" mass="107209">MDDIELLKRRLAREQAARRQAEGILEQKALELYDVNIRLQHLNENLELEIQNKLTELQESEQRYRQLIESIEDIIYKISPDGYFTYISPVAEKLLGYKEHEFVGKHASYFVEQGYKGALITYYQRVLEERKSSTYYELPIIAKDGRTVWIGQTVRIIESNNEIVEMVAVARDVTARKTTELALQTTQIQLTALISSLQSGVMLETQDRQVILANGLFCDLFGISVSAQQLTGLSHTDLEALTGNPVDDPQAFKARTDELLACRQASVGTEVRLSNGRILEQDYIPILIDGMCMGHLWQYTDVTKKNTTRERIRRSEEKYRGIMNNMELGLLEVDNDQTILRAYDRFCKMIGYREDELIGQNAAKMLVPPEFIQVLSEQQQQRRLGTAGSYELQLMRKDGSRIWVLVSGVPIQDEHGAQVGSMGIHYDLTARKQLEQELATAKHLADEARQAEKQFLANMSHEIRTPLNAIIGMSHLLFDTRPTAQQQEYIEILQTSADFLHSLISDLLDMTKIEAGRIEVQSRPFDLAGLMRGTQKVFEMKLQGRPIDIDVMLDARINGDFIGDDVMLNQILTNLVGNADKFTEEGSIQISARIRKEEQNQCWIEFSVTDTGVGIPTEKLGLVFQKFKQVNPQGHKHKGTGLGLAITKELVEIQGGTIQVKSRVGEGSVFTFILPFTRSATQSAPVPVPELSPVPMMEWRLGHVLVVEDNTMNQKYIGSLLNKWGISYTLAPDGMQAIEVCRQHKFDLILMDIQMPVLDGYEATVAIRSTRNPNQHVPIIALTASAMLDHKNIALAAGMDDFLTKPFDPPKLLALLRQYTPAELPDANPSVPIALGLDWRHLHDMYGPDLSTASEMFELFLNDIVPEINRLNDLCTAHDWAEVARLAHKLKPTFSMVGLTELEAKMAQIERSASQNSNSELVVIYCSDIIKHTNEAIPLLKNELQKLAQP</sequence>
<keyword evidence="12" id="KW-0472">Membrane</keyword>
<dbReference type="PROSITE" id="PS50109">
    <property type="entry name" value="HIS_KIN"/>
    <property type="match status" value="1"/>
</dbReference>
<feature type="modified residue" description="4-aspartylphosphate" evidence="14">
    <location>
        <position position="752"/>
    </location>
</feature>
<dbReference type="Pfam" id="PF02518">
    <property type="entry name" value="HATPase_c"/>
    <property type="match status" value="1"/>
</dbReference>
<dbReference type="Gene3D" id="3.30.565.10">
    <property type="entry name" value="Histidine kinase-like ATPase, C-terminal domain"/>
    <property type="match status" value="1"/>
</dbReference>
<dbReference type="SMART" id="SM00086">
    <property type="entry name" value="PAC"/>
    <property type="match status" value="2"/>
</dbReference>
<dbReference type="NCBIfam" id="TIGR00229">
    <property type="entry name" value="sensory_box"/>
    <property type="match status" value="2"/>
</dbReference>
<protein>
    <recommendedName>
        <fullName evidence="3">histidine kinase</fullName>
        <ecNumber evidence="3">2.7.13.3</ecNumber>
    </recommendedName>
</protein>
<evidence type="ECO:0000256" key="5">
    <source>
        <dbReference type="ARBA" id="ARBA00022519"/>
    </source>
</evidence>
<dbReference type="InterPro" id="IPR036641">
    <property type="entry name" value="HPT_dom_sf"/>
</dbReference>
<evidence type="ECO:0000259" key="19">
    <source>
        <dbReference type="PROSITE" id="PS50113"/>
    </source>
</evidence>
<dbReference type="CDD" id="cd16922">
    <property type="entry name" value="HATPase_EvgS-ArcB-TorS-like"/>
    <property type="match status" value="1"/>
</dbReference>
<dbReference type="PANTHER" id="PTHR43047:SF72">
    <property type="entry name" value="OSMOSENSING HISTIDINE PROTEIN KINASE SLN1"/>
    <property type="match status" value="1"/>
</dbReference>
<dbReference type="SMART" id="SM00448">
    <property type="entry name" value="REC"/>
    <property type="match status" value="1"/>
</dbReference>
<evidence type="ECO:0000256" key="2">
    <source>
        <dbReference type="ARBA" id="ARBA00004429"/>
    </source>
</evidence>
<evidence type="ECO:0000256" key="8">
    <source>
        <dbReference type="ARBA" id="ARBA00022692"/>
    </source>
</evidence>
<keyword evidence="22" id="KW-1185">Reference proteome</keyword>
<evidence type="ECO:0000256" key="6">
    <source>
        <dbReference type="ARBA" id="ARBA00022553"/>
    </source>
</evidence>
<dbReference type="SUPFAM" id="SSF55874">
    <property type="entry name" value="ATPase domain of HSP90 chaperone/DNA topoisomerase II/histidine kinase"/>
    <property type="match status" value="1"/>
</dbReference>
<dbReference type="AlphaFoldDB" id="A0A7J5TTE4"/>
<comment type="caution">
    <text evidence="21">The sequence shown here is derived from an EMBL/GenBank/DDBJ whole genome shotgun (WGS) entry which is preliminary data.</text>
</comment>
<evidence type="ECO:0000256" key="13">
    <source>
        <dbReference type="PROSITE-ProRule" id="PRU00110"/>
    </source>
</evidence>
<dbReference type="InterPro" id="IPR008207">
    <property type="entry name" value="Sig_transdc_His_kin_Hpt_dom"/>
</dbReference>
<feature type="domain" description="PAC" evidence="19">
    <location>
        <begin position="388"/>
        <end position="440"/>
    </location>
</feature>
<dbReference type="Proteomes" id="UP000488299">
    <property type="component" value="Unassembled WGS sequence"/>
</dbReference>
<evidence type="ECO:0000256" key="10">
    <source>
        <dbReference type="ARBA" id="ARBA00022840"/>
    </source>
</evidence>
<dbReference type="SUPFAM" id="SSF47384">
    <property type="entry name" value="Homodimeric domain of signal transducing histidine kinase"/>
    <property type="match status" value="1"/>
</dbReference>
<keyword evidence="15" id="KW-0175">Coiled coil</keyword>
<evidence type="ECO:0000313" key="22">
    <source>
        <dbReference type="Proteomes" id="UP000488299"/>
    </source>
</evidence>
<comment type="catalytic activity">
    <reaction evidence="1">
        <text>ATP + protein L-histidine = ADP + protein N-phospho-L-histidine.</text>
        <dbReference type="EC" id="2.7.13.3"/>
    </reaction>
</comment>